<sequence length="89" mass="10301">MQVEIDLKYIREKRESLGFPQKDMAIKLGFKNASTYFKYETGEYKIKAEMLPLLAKILKCNISNFFTKNVAKTEMTDDLLEEQLTKIGG</sequence>
<dbReference type="CDD" id="cd00093">
    <property type="entry name" value="HTH_XRE"/>
    <property type="match status" value="1"/>
</dbReference>
<organism evidence="1 2">
    <name type="scientific">Listeria monocytogenes</name>
    <dbReference type="NCBI Taxonomy" id="1639"/>
    <lineage>
        <taxon>Bacteria</taxon>
        <taxon>Bacillati</taxon>
        <taxon>Bacillota</taxon>
        <taxon>Bacilli</taxon>
        <taxon>Bacillales</taxon>
        <taxon>Listeriaceae</taxon>
        <taxon>Listeria</taxon>
    </lineage>
</organism>
<proteinExistence type="predicted"/>
<dbReference type="InterPro" id="IPR010982">
    <property type="entry name" value="Lambda_DNA-bd_dom_sf"/>
</dbReference>
<protein>
    <submittedName>
        <fullName evidence="1">Helix-turn-helix transcriptional regulator</fullName>
    </submittedName>
</protein>
<dbReference type="Pfam" id="PF01381">
    <property type="entry name" value="HTH_3"/>
    <property type="match status" value="1"/>
</dbReference>
<reference evidence="1 2" key="1">
    <citation type="submission" date="2019-09" db="EMBL/GenBank/DDBJ databases">
        <authorList>
            <consortium name="PulseNet: The National Subtyping Network for Foodborne Disease Surveillance"/>
            <person name="Tarr C.L."/>
            <person name="Trees E."/>
            <person name="Katz L.S."/>
            <person name="Carleton-Romer H.A."/>
            <person name="Stroika S."/>
            <person name="Kucerova Z."/>
            <person name="Roache K.F."/>
            <person name="Sabol A.L."/>
            <person name="Besser J."/>
            <person name="Gerner-Smidt P."/>
        </authorList>
    </citation>
    <scope>NUCLEOTIDE SEQUENCE [LARGE SCALE GENOMIC DNA]</scope>
    <source>
        <strain evidence="1 2">PNUSAL005692</strain>
    </source>
</reference>
<dbReference type="RefSeq" id="WP_003725098.1">
    <property type="nucleotide sequence ID" value="NC_021827.1"/>
</dbReference>
<evidence type="ECO:0000313" key="1">
    <source>
        <dbReference type="EMBL" id="ECY9784465.1"/>
    </source>
</evidence>
<dbReference type="Proteomes" id="UP000489121">
    <property type="component" value="Unassembled WGS sequence"/>
</dbReference>
<dbReference type="SMART" id="SM00530">
    <property type="entry name" value="HTH_XRE"/>
    <property type="match status" value="1"/>
</dbReference>
<dbReference type="PROSITE" id="PS50943">
    <property type="entry name" value="HTH_CROC1"/>
    <property type="match status" value="1"/>
</dbReference>
<dbReference type="EMBL" id="AALGDA010000118">
    <property type="protein sequence ID" value="ECY9784465.1"/>
    <property type="molecule type" value="Genomic_DNA"/>
</dbReference>
<dbReference type="GO" id="GO:0003677">
    <property type="term" value="F:DNA binding"/>
    <property type="evidence" value="ECO:0007669"/>
    <property type="project" value="InterPro"/>
</dbReference>
<name>A0AAD2RCS0_LISMN</name>
<gene>
    <name evidence="1" type="ORF">F6515_15925</name>
</gene>
<dbReference type="InterPro" id="IPR001387">
    <property type="entry name" value="Cro/C1-type_HTH"/>
</dbReference>
<comment type="caution">
    <text evidence="1">The sequence shown here is derived from an EMBL/GenBank/DDBJ whole genome shotgun (WGS) entry which is preliminary data.</text>
</comment>
<dbReference type="AlphaFoldDB" id="A0AAD2RCS0"/>
<evidence type="ECO:0000313" key="2">
    <source>
        <dbReference type="Proteomes" id="UP000489121"/>
    </source>
</evidence>
<dbReference type="Gene3D" id="1.10.260.40">
    <property type="entry name" value="lambda repressor-like DNA-binding domains"/>
    <property type="match status" value="1"/>
</dbReference>
<dbReference type="SUPFAM" id="SSF47413">
    <property type="entry name" value="lambda repressor-like DNA-binding domains"/>
    <property type="match status" value="1"/>
</dbReference>
<accession>A0AAD2RCS0</accession>